<name>A0ABD6EYF9_9BILA</name>
<evidence type="ECO:0000256" key="1">
    <source>
        <dbReference type="SAM" id="SignalP"/>
    </source>
</evidence>
<evidence type="ECO:0000313" key="3">
    <source>
        <dbReference type="Proteomes" id="UP001608902"/>
    </source>
</evidence>
<proteinExistence type="predicted"/>
<reference evidence="2 3" key="1">
    <citation type="submission" date="2024-08" db="EMBL/GenBank/DDBJ databases">
        <title>Gnathostoma spinigerum genome.</title>
        <authorList>
            <person name="Gonzalez-Bertolin B."/>
            <person name="Monzon S."/>
            <person name="Zaballos A."/>
            <person name="Jimenez P."/>
            <person name="Dekumyoy P."/>
            <person name="Varona S."/>
            <person name="Cuesta I."/>
            <person name="Sumanam S."/>
            <person name="Adisakwattana P."/>
            <person name="Gasser R.B."/>
            <person name="Hernandez-Gonzalez A."/>
            <person name="Young N.D."/>
            <person name="Perteguer M.J."/>
        </authorList>
    </citation>
    <scope>NUCLEOTIDE SEQUENCE [LARGE SCALE GENOMIC DNA]</scope>
    <source>
        <strain evidence="2">AL3</strain>
        <tissue evidence="2">Liver</tissue>
    </source>
</reference>
<dbReference type="Proteomes" id="UP001608902">
    <property type="component" value="Unassembled WGS sequence"/>
</dbReference>
<feature type="chain" id="PRO_5044836092" evidence="1">
    <location>
        <begin position="16"/>
        <end position="110"/>
    </location>
</feature>
<accession>A0ABD6EYF9</accession>
<evidence type="ECO:0000313" key="2">
    <source>
        <dbReference type="EMBL" id="MFH4984391.1"/>
    </source>
</evidence>
<gene>
    <name evidence="2" type="ORF">AB6A40_011100</name>
</gene>
<feature type="signal peptide" evidence="1">
    <location>
        <begin position="1"/>
        <end position="15"/>
    </location>
</feature>
<sequence length="110" mass="12218">MIFPIILSITVVSGGLQCWTGINGVINGFAGDGFKLQECNSTRTACISVKSCRIIDEVSDKYEYGIGRYCEGERFFDNPPGIAFSADCPNFKASNKCDFFFFRIQGKVKF</sequence>
<protein>
    <submittedName>
        <fullName evidence="2">Uncharacterized protein</fullName>
    </submittedName>
</protein>
<organism evidence="2 3">
    <name type="scientific">Gnathostoma spinigerum</name>
    <dbReference type="NCBI Taxonomy" id="75299"/>
    <lineage>
        <taxon>Eukaryota</taxon>
        <taxon>Metazoa</taxon>
        <taxon>Ecdysozoa</taxon>
        <taxon>Nematoda</taxon>
        <taxon>Chromadorea</taxon>
        <taxon>Rhabditida</taxon>
        <taxon>Spirurina</taxon>
        <taxon>Gnathostomatomorpha</taxon>
        <taxon>Gnathostomatoidea</taxon>
        <taxon>Gnathostomatidae</taxon>
        <taxon>Gnathostoma</taxon>
    </lineage>
</organism>
<keyword evidence="1" id="KW-0732">Signal</keyword>
<dbReference type="EMBL" id="JBGFUD010017178">
    <property type="protein sequence ID" value="MFH4984391.1"/>
    <property type="molecule type" value="Genomic_DNA"/>
</dbReference>
<comment type="caution">
    <text evidence="2">The sequence shown here is derived from an EMBL/GenBank/DDBJ whole genome shotgun (WGS) entry which is preliminary data.</text>
</comment>
<dbReference type="AlphaFoldDB" id="A0ABD6EYF9"/>
<keyword evidence="3" id="KW-1185">Reference proteome</keyword>